<evidence type="ECO:0000256" key="11">
    <source>
        <dbReference type="RuleBase" id="RU004136"/>
    </source>
</evidence>
<dbReference type="GO" id="GO:0016874">
    <property type="term" value="F:ligase activity"/>
    <property type="evidence" value="ECO:0007669"/>
    <property type="project" value="UniProtKB-KW"/>
</dbReference>
<evidence type="ECO:0000256" key="5">
    <source>
        <dbReference type="ARBA" id="ARBA00022840"/>
    </source>
</evidence>
<comment type="similarity">
    <text evidence="10">Belongs to the MurCDEF family. MurF subfamily.</text>
</comment>
<keyword evidence="16" id="KW-1185">Reference proteome</keyword>
<dbReference type="Pfam" id="PF02875">
    <property type="entry name" value="Mur_ligase_C"/>
    <property type="match status" value="1"/>
</dbReference>
<keyword evidence="5 10" id="KW-0067">ATP-binding</keyword>
<dbReference type="InterPro" id="IPR035911">
    <property type="entry name" value="MurE/MurF_N"/>
</dbReference>
<dbReference type="NCBIfam" id="TIGR01143">
    <property type="entry name" value="murF"/>
    <property type="match status" value="1"/>
</dbReference>
<dbReference type="SUPFAM" id="SSF53244">
    <property type="entry name" value="MurD-like peptide ligases, peptide-binding domain"/>
    <property type="match status" value="1"/>
</dbReference>
<dbReference type="PANTHER" id="PTHR43024">
    <property type="entry name" value="UDP-N-ACETYLMURAMOYL-TRIPEPTIDE--D-ALANYL-D-ALANINE LIGASE"/>
    <property type="match status" value="1"/>
</dbReference>
<keyword evidence="1 10" id="KW-0963">Cytoplasm</keyword>
<dbReference type="Pfam" id="PF08245">
    <property type="entry name" value="Mur_ligase_M"/>
    <property type="match status" value="1"/>
</dbReference>
<comment type="subcellular location">
    <subcellularLocation>
        <location evidence="10 11">Cytoplasm</location>
    </subcellularLocation>
</comment>
<dbReference type="Gene3D" id="3.40.1190.10">
    <property type="entry name" value="Mur-like, catalytic domain"/>
    <property type="match status" value="1"/>
</dbReference>
<proteinExistence type="inferred from homology"/>
<evidence type="ECO:0000256" key="4">
    <source>
        <dbReference type="ARBA" id="ARBA00022741"/>
    </source>
</evidence>
<comment type="function">
    <text evidence="10 11">Involved in cell wall formation. Catalyzes the final step in the synthesis of UDP-N-acetylmuramoyl-pentapeptide, the precursor of murein.</text>
</comment>
<dbReference type="InterPro" id="IPR005863">
    <property type="entry name" value="UDP-N-AcMur_synth"/>
</dbReference>
<dbReference type="InterPro" id="IPR000713">
    <property type="entry name" value="Mur_ligase_N"/>
</dbReference>
<dbReference type="EMBL" id="BNJG01000001">
    <property type="protein sequence ID" value="GHO54021.1"/>
    <property type="molecule type" value="Genomic_DNA"/>
</dbReference>
<evidence type="ECO:0000256" key="9">
    <source>
        <dbReference type="ARBA" id="ARBA00023316"/>
    </source>
</evidence>
<dbReference type="InterPro" id="IPR004101">
    <property type="entry name" value="Mur_ligase_C"/>
</dbReference>
<evidence type="ECO:0000256" key="1">
    <source>
        <dbReference type="ARBA" id="ARBA00022490"/>
    </source>
</evidence>
<dbReference type="Pfam" id="PF01225">
    <property type="entry name" value="Mur_ligase"/>
    <property type="match status" value="1"/>
</dbReference>
<dbReference type="InterPro" id="IPR013221">
    <property type="entry name" value="Mur_ligase_cen"/>
</dbReference>
<organism evidence="15 16">
    <name type="scientific">Ktedonobacter robiniae</name>
    <dbReference type="NCBI Taxonomy" id="2778365"/>
    <lineage>
        <taxon>Bacteria</taxon>
        <taxon>Bacillati</taxon>
        <taxon>Chloroflexota</taxon>
        <taxon>Ktedonobacteria</taxon>
        <taxon>Ktedonobacterales</taxon>
        <taxon>Ktedonobacteraceae</taxon>
        <taxon>Ktedonobacter</taxon>
    </lineage>
</organism>
<dbReference type="RefSeq" id="WP_201370780.1">
    <property type="nucleotide sequence ID" value="NZ_BNJG01000001.1"/>
</dbReference>
<evidence type="ECO:0000256" key="10">
    <source>
        <dbReference type="HAMAP-Rule" id="MF_02019"/>
    </source>
</evidence>
<dbReference type="PANTHER" id="PTHR43024:SF1">
    <property type="entry name" value="UDP-N-ACETYLMURAMOYL-TRIPEPTIDE--D-ALANYL-D-ALANINE LIGASE"/>
    <property type="match status" value="1"/>
</dbReference>
<feature type="domain" description="Mur ligase N-terminal catalytic" evidence="12">
    <location>
        <begin position="37"/>
        <end position="103"/>
    </location>
</feature>
<evidence type="ECO:0000313" key="15">
    <source>
        <dbReference type="EMBL" id="GHO54021.1"/>
    </source>
</evidence>
<feature type="binding site" evidence="10">
    <location>
        <begin position="119"/>
        <end position="125"/>
    </location>
    <ligand>
        <name>ATP</name>
        <dbReference type="ChEBI" id="CHEBI:30616"/>
    </ligand>
</feature>
<sequence length="478" mass="51116">MFTLADILQQSQDAQAQVQLVSTTTPDLAMTFTEAHHDSRQVKPGDLFIAIKGAKVDGHAFIHKAAQAGASAALCTHPVEDVPGGFLQIVVPDVVAALHATARARTRRQPETTYIGITGSNGKTSTKEAIAAVLERHAPTLKTLASYNTEIGYPLTLLRLEPQHRYAVLEMGAQWVGELKMLSGITCPDWSVITNVGASHLGYFGSQEQVIIAKSELVQVLSPDGIALLNYDDPNVRAMSTKTSARVIYYGQGEGADVRASKPGGDQLFGRSFVLSYQDQEVPVQLHIPGEHGIAIALAAAAVGCAAGLPLEVIRQALEELKPAKRRGEIKPGPNGSTLIDDSYNANRQSILAIAQAMHGSTLAPHGKRWAVLGDILELGQYAREEHCTCGAALASLVDYIVAIGEQARFFIEGALEAGMPQDHAYFYSADLENSAEVEAAKRAAADLLKEQVRGEDLVLIKASLGLGMDTLIKQISE</sequence>
<keyword evidence="2 10" id="KW-0436">Ligase</keyword>
<evidence type="ECO:0000259" key="12">
    <source>
        <dbReference type="Pfam" id="PF01225"/>
    </source>
</evidence>
<evidence type="ECO:0000256" key="3">
    <source>
        <dbReference type="ARBA" id="ARBA00022618"/>
    </source>
</evidence>
<comment type="caution">
    <text evidence="15">The sequence shown here is derived from an EMBL/GenBank/DDBJ whole genome shotgun (WGS) entry which is preliminary data.</text>
</comment>
<dbReference type="Gene3D" id="3.90.190.20">
    <property type="entry name" value="Mur ligase, C-terminal domain"/>
    <property type="match status" value="1"/>
</dbReference>
<evidence type="ECO:0000313" key="16">
    <source>
        <dbReference type="Proteomes" id="UP000654345"/>
    </source>
</evidence>
<gene>
    <name evidence="15" type="primary">murF_2</name>
    <name evidence="10" type="synonym">murF</name>
    <name evidence="15" type="ORF">KSB_24960</name>
</gene>
<keyword evidence="9 10" id="KW-0961">Cell wall biogenesis/degradation</keyword>
<dbReference type="InterPro" id="IPR036615">
    <property type="entry name" value="Mur_ligase_C_dom_sf"/>
</dbReference>
<dbReference type="EC" id="6.3.2.10" evidence="10 11"/>
<evidence type="ECO:0000256" key="2">
    <source>
        <dbReference type="ARBA" id="ARBA00022598"/>
    </source>
</evidence>
<keyword evidence="8 10" id="KW-0131">Cell cycle</keyword>
<evidence type="ECO:0000259" key="14">
    <source>
        <dbReference type="Pfam" id="PF08245"/>
    </source>
</evidence>
<evidence type="ECO:0000256" key="8">
    <source>
        <dbReference type="ARBA" id="ARBA00023306"/>
    </source>
</evidence>
<evidence type="ECO:0000259" key="13">
    <source>
        <dbReference type="Pfam" id="PF02875"/>
    </source>
</evidence>
<dbReference type="SUPFAM" id="SSF53623">
    <property type="entry name" value="MurD-like peptide ligases, catalytic domain"/>
    <property type="match status" value="1"/>
</dbReference>
<comment type="catalytic activity">
    <reaction evidence="10 11">
        <text>D-alanyl-D-alanine + UDP-N-acetyl-alpha-D-muramoyl-L-alanyl-gamma-D-glutamyl-meso-2,6-diaminopimelate + ATP = UDP-N-acetyl-alpha-D-muramoyl-L-alanyl-gamma-D-glutamyl-meso-2,6-diaminopimeloyl-D-alanyl-D-alanine + ADP + phosphate + H(+)</text>
        <dbReference type="Rhea" id="RHEA:28374"/>
        <dbReference type="ChEBI" id="CHEBI:15378"/>
        <dbReference type="ChEBI" id="CHEBI:30616"/>
        <dbReference type="ChEBI" id="CHEBI:43474"/>
        <dbReference type="ChEBI" id="CHEBI:57822"/>
        <dbReference type="ChEBI" id="CHEBI:61386"/>
        <dbReference type="ChEBI" id="CHEBI:83905"/>
        <dbReference type="ChEBI" id="CHEBI:456216"/>
        <dbReference type="EC" id="6.3.2.10"/>
    </reaction>
</comment>
<dbReference type="InterPro" id="IPR036565">
    <property type="entry name" value="Mur-like_cat_sf"/>
</dbReference>
<dbReference type="HAMAP" id="MF_02019">
    <property type="entry name" value="MurF"/>
    <property type="match status" value="1"/>
</dbReference>
<comment type="pathway">
    <text evidence="10 11">Cell wall biogenesis; peptidoglycan biosynthesis.</text>
</comment>
<dbReference type="SUPFAM" id="SSF63418">
    <property type="entry name" value="MurE/MurF N-terminal domain"/>
    <property type="match status" value="1"/>
</dbReference>
<dbReference type="Gene3D" id="3.40.1390.10">
    <property type="entry name" value="MurE/MurF, N-terminal domain"/>
    <property type="match status" value="1"/>
</dbReference>
<dbReference type="InterPro" id="IPR051046">
    <property type="entry name" value="MurCDEF_CellWall_CoF430Synth"/>
</dbReference>
<accession>A0ABQ3UMP6</accession>
<dbReference type="Proteomes" id="UP000654345">
    <property type="component" value="Unassembled WGS sequence"/>
</dbReference>
<keyword evidence="6 10" id="KW-0133">Cell shape</keyword>
<evidence type="ECO:0000256" key="7">
    <source>
        <dbReference type="ARBA" id="ARBA00022984"/>
    </source>
</evidence>
<reference evidence="15 16" key="1">
    <citation type="journal article" date="2021" name="Int. J. Syst. Evol. Microbiol.">
        <title>Reticulibacter mediterranei gen. nov., sp. nov., within the new family Reticulibacteraceae fam. nov., and Ktedonospora formicarum gen. nov., sp. nov., Ktedonobacter robiniae sp. nov., Dictyobacter formicarum sp. nov. and Dictyobacter arantiisoli sp. nov., belonging to the class Ktedonobacteria.</title>
        <authorList>
            <person name="Yabe S."/>
            <person name="Zheng Y."/>
            <person name="Wang C.M."/>
            <person name="Sakai Y."/>
            <person name="Abe K."/>
            <person name="Yokota A."/>
            <person name="Donadio S."/>
            <person name="Cavaletti L."/>
            <person name="Monciardini P."/>
        </authorList>
    </citation>
    <scope>NUCLEOTIDE SEQUENCE [LARGE SCALE GENOMIC DNA]</scope>
    <source>
        <strain evidence="15 16">SOSP1-30</strain>
    </source>
</reference>
<feature type="domain" description="Mur ligase central" evidence="14">
    <location>
        <begin position="117"/>
        <end position="303"/>
    </location>
</feature>
<feature type="domain" description="Mur ligase C-terminal" evidence="13">
    <location>
        <begin position="326"/>
        <end position="464"/>
    </location>
</feature>
<name>A0ABQ3UMP6_9CHLR</name>
<evidence type="ECO:0000256" key="6">
    <source>
        <dbReference type="ARBA" id="ARBA00022960"/>
    </source>
</evidence>
<keyword evidence="3 10" id="KW-0132">Cell division</keyword>
<protein>
    <recommendedName>
        <fullName evidence="10 11">UDP-N-acetylmuramoyl-tripeptide--D-alanyl-D-alanine ligase</fullName>
        <ecNumber evidence="10 11">6.3.2.10</ecNumber>
    </recommendedName>
    <alternativeName>
        <fullName evidence="10">D-alanyl-D-alanine-adding enzyme</fullName>
    </alternativeName>
</protein>
<keyword evidence="4 10" id="KW-0547">Nucleotide-binding</keyword>
<keyword evidence="7 10" id="KW-0573">Peptidoglycan synthesis</keyword>